<dbReference type="Pfam" id="PF13827">
    <property type="entry name" value="DUF4189"/>
    <property type="match status" value="1"/>
</dbReference>
<keyword evidence="1" id="KW-0732">Signal</keyword>
<protein>
    <recommendedName>
        <fullName evidence="2">DUF4189 domain-containing protein</fullName>
    </recommendedName>
</protein>
<reference evidence="3 4" key="1">
    <citation type="submission" date="2019-02" db="EMBL/GenBank/DDBJ databases">
        <title>Genomic Encyclopedia of Type Strains, Phase IV (KMG-IV): sequencing the most valuable type-strain genomes for metagenomic binning, comparative biology and taxonomic classification.</title>
        <authorList>
            <person name="Goeker M."/>
        </authorList>
    </citation>
    <scope>NUCLEOTIDE SEQUENCE [LARGE SCALE GENOMIC DNA]</scope>
    <source>
        <strain evidence="3 4">DSM 21223</strain>
    </source>
</reference>
<evidence type="ECO:0000259" key="2">
    <source>
        <dbReference type="Pfam" id="PF13827"/>
    </source>
</evidence>
<evidence type="ECO:0000313" key="3">
    <source>
        <dbReference type="EMBL" id="RZT89548.1"/>
    </source>
</evidence>
<dbReference type="InterPro" id="IPR025240">
    <property type="entry name" value="DUF4189"/>
</dbReference>
<evidence type="ECO:0000313" key="4">
    <source>
        <dbReference type="Proteomes" id="UP000292136"/>
    </source>
</evidence>
<name>A0ABY0IPQ4_9RHOO</name>
<comment type="caution">
    <text evidence="3">The sequence shown here is derived from an EMBL/GenBank/DDBJ whole genome shotgun (WGS) entry which is preliminary data.</text>
</comment>
<dbReference type="EMBL" id="SHKM01000001">
    <property type="protein sequence ID" value="RZT89548.1"/>
    <property type="molecule type" value="Genomic_DNA"/>
</dbReference>
<feature type="chain" id="PRO_5045266581" description="DUF4189 domain-containing protein" evidence="1">
    <location>
        <begin position="25"/>
        <end position="180"/>
    </location>
</feature>
<gene>
    <name evidence="3" type="ORF">EV678_0337</name>
</gene>
<keyword evidence="4" id="KW-1185">Reference proteome</keyword>
<feature type="signal peptide" evidence="1">
    <location>
        <begin position="1"/>
        <end position="24"/>
    </location>
</feature>
<feature type="domain" description="DUF4189" evidence="2">
    <location>
        <begin position="81"/>
        <end position="166"/>
    </location>
</feature>
<sequence>MTGSVAGRLVPAMMILLASPGALAGASAYAVGSGEASGWATRDSQLEANLAALELCNRQAPRRDCVLDTTKAVVRAENQVQAAFSRSSAGLPDARRRALANCGAANCQVTLAVTQAGFYVLARSEPDHAGDRRSFLTFGFADLNEAQRQAVRHCEEASERRCSVVWSGAIAGLQAVRSAP</sequence>
<evidence type="ECO:0000256" key="1">
    <source>
        <dbReference type="SAM" id="SignalP"/>
    </source>
</evidence>
<dbReference type="Proteomes" id="UP000292136">
    <property type="component" value="Unassembled WGS sequence"/>
</dbReference>
<accession>A0ABY0IPQ4</accession>
<proteinExistence type="predicted"/>
<organism evidence="3 4">
    <name type="scientific">Azospira oryzae</name>
    <dbReference type="NCBI Taxonomy" id="146939"/>
    <lineage>
        <taxon>Bacteria</taxon>
        <taxon>Pseudomonadati</taxon>
        <taxon>Pseudomonadota</taxon>
        <taxon>Betaproteobacteria</taxon>
        <taxon>Rhodocyclales</taxon>
        <taxon>Rhodocyclaceae</taxon>
        <taxon>Azospira</taxon>
    </lineage>
</organism>